<evidence type="ECO:0000256" key="3">
    <source>
        <dbReference type="ARBA" id="ARBA00022630"/>
    </source>
</evidence>
<feature type="domain" description="Acyl-CoA dehydrogenase/oxidase N-terminal" evidence="10">
    <location>
        <begin position="27"/>
        <end position="136"/>
    </location>
</feature>
<reference evidence="11 12" key="1">
    <citation type="submission" date="2019-05" db="EMBL/GenBank/DDBJ databases">
        <title>Mycolicibacterium sphagni ENV482 genome assembly.</title>
        <authorList>
            <person name="Chen W."/>
            <person name="Faulkner N.W."/>
            <person name="Hyman M.R."/>
        </authorList>
    </citation>
    <scope>NUCLEOTIDE SEQUENCE [LARGE SCALE GENOMIC DNA]</scope>
    <source>
        <strain evidence="11 12">ENV482</strain>
    </source>
</reference>
<dbReference type="RefSeq" id="WP_174399046.1">
    <property type="nucleotide sequence ID" value="NZ_VBSB01000010.1"/>
</dbReference>
<evidence type="ECO:0000259" key="9">
    <source>
        <dbReference type="Pfam" id="PF02770"/>
    </source>
</evidence>
<dbReference type="InterPro" id="IPR006091">
    <property type="entry name" value="Acyl-CoA_Oxase/DH_mid-dom"/>
</dbReference>
<dbReference type="EMBL" id="VBSB01000010">
    <property type="protein sequence ID" value="NTY61269.1"/>
    <property type="molecule type" value="Genomic_DNA"/>
</dbReference>
<dbReference type="InterPro" id="IPR013786">
    <property type="entry name" value="AcylCoA_DH/ox_N"/>
</dbReference>
<evidence type="ECO:0000313" key="11">
    <source>
        <dbReference type="EMBL" id="NTY61269.1"/>
    </source>
</evidence>
<dbReference type="PANTHER" id="PTHR42807">
    <property type="entry name" value="GLUTARYL-COA DEHYDROGENASE, MITOCHONDRIAL"/>
    <property type="match status" value="1"/>
</dbReference>
<dbReference type="Pfam" id="PF02770">
    <property type="entry name" value="Acyl-CoA_dh_M"/>
    <property type="match status" value="1"/>
</dbReference>
<dbReference type="InterPro" id="IPR036250">
    <property type="entry name" value="AcylCo_DH-like_C"/>
</dbReference>
<keyword evidence="6 7" id="KW-0560">Oxidoreductase</keyword>
<dbReference type="InterPro" id="IPR052033">
    <property type="entry name" value="Glutaryl-CoA_DH_mitochondrial"/>
</dbReference>
<keyword evidence="3 7" id="KW-0285">Flavoprotein</keyword>
<dbReference type="Pfam" id="PF02771">
    <property type="entry name" value="Acyl-CoA_dh_N"/>
    <property type="match status" value="1"/>
</dbReference>
<dbReference type="InterPro" id="IPR009100">
    <property type="entry name" value="AcylCoA_DH/oxidase_NM_dom_sf"/>
</dbReference>
<dbReference type="SUPFAM" id="SSF47203">
    <property type="entry name" value="Acyl-CoA dehydrogenase C-terminal domain-like"/>
    <property type="match status" value="1"/>
</dbReference>
<dbReference type="SUPFAM" id="SSF56645">
    <property type="entry name" value="Acyl-CoA dehydrogenase NM domain-like"/>
    <property type="match status" value="1"/>
</dbReference>
<evidence type="ECO:0000256" key="1">
    <source>
        <dbReference type="ARBA" id="ARBA00001974"/>
    </source>
</evidence>
<dbReference type="Pfam" id="PF00441">
    <property type="entry name" value="Acyl-CoA_dh_1"/>
    <property type="match status" value="1"/>
</dbReference>
<dbReference type="Proteomes" id="UP000708347">
    <property type="component" value="Unassembled WGS sequence"/>
</dbReference>
<feature type="domain" description="Acyl-CoA oxidase/dehydrogenase middle" evidence="9">
    <location>
        <begin position="140"/>
        <end position="238"/>
    </location>
</feature>
<keyword evidence="5" id="KW-0809">Transit peptide</keyword>
<name>A0ABX2JU89_9MYCO</name>
<evidence type="ECO:0000256" key="4">
    <source>
        <dbReference type="ARBA" id="ARBA00022827"/>
    </source>
</evidence>
<keyword evidence="12" id="KW-1185">Reference proteome</keyword>
<evidence type="ECO:0000256" key="5">
    <source>
        <dbReference type="ARBA" id="ARBA00022946"/>
    </source>
</evidence>
<comment type="cofactor">
    <cofactor evidence="1 7">
        <name>FAD</name>
        <dbReference type="ChEBI" id="CHEBI:57692"/>
    </cofactor>
</comment>
<comment type="similarity">
    <text evidence="2 7">Belongs to the acyl-CoA dehydrogenase family.</text>
</comment>
<dbReference type="Gene3D" id="1.10.540.10">
    <property type="entry name" value="Acyl-CoA dehydrogenase/oxidase, N-terminal domain"/>
    <property type="match status" value="1"/>
</dbReference>
<evidence type="ECO:0000259" key="10">
    <source>
        <dbReference type="Pfam" id="PF02771"/>
    </source>
</evidence>
<sequence>MSTTAPAQKDLHSPLELFATDRLLDSDERDIAATVRKFVDTRLRPNVEDWFESGTLPKELGKEFGQLGLLGMHLQGYGCAGTNAVSYGLACMELEAGDSGFRSFVSVQGSLSMFSIYRYGSEEQKNEWLPRLATGEAIGCFGLTEPDFGSNPAGMRTRARRSGPGGKNADWVLDGTKMWITNGNLADVATVWARTGEGDGDISGFLVPTDTPGFTANVIHKKLSLRASVTSELVLDNVRLPASAQLPEANSLGAPLSCLNEARFGIVFGALGAARDSLETTIAYAREREVFDRPLSSFQLTQEKLANMTLELGKGMLLAVHLGRMKDAEGARPEQISLGKLNNVREALAIARECRTLLGGSGITLEYSPLRHANNLESVLTYEGTSEMHLLSIGRALTGQAAFR</sequence>
<evidence type="ECO:0000313" key="12">
    <source>
        <dbReference type="Proteomes" id="UP000708347"/>
    </source>
</evidence>
<gene>
    <name evidence="11" type="ORF">FEG63_17130</name>
</gene>
<organism evidence="11 12">
    <name type="scientific">Mycolicibacterium sphagni</name>
    <dbReference type="NCBI Taxonomy" id="1786"/>
    <lineage>
        <taxon>Bacteria</taxon>
        <taxon>Bacillati</taxon>
        <taxon>Actinomycetota</taxon>
        <taxon>Actinomycetes</taxon>
        <taxon>Mycobacteriales</taxon>
        <taxon>Mycobacteriaceae</taxon>
        <taxon>Mycolicibacterium</taxon>
    </lineage>
</organism>
<keyword evidence="4 7" id="KW-0274">FAD</keyword>
<evidence type="ECO:0000256" key="2">
    <source>
        <dbReference type="ARBA" id="ARBA00009347"/>
    </source>
</evidence>
<protein>
    <submittedName>
        <fullName evidence="11">Acyl-CoA dehydrogenase</fullName>
    </submittedName>
</protein>
<dbReference type="InterPro" id="IPR046373">
    <property type="entry name" value="Acyl-CoA_Oxase/DH_mid-dom_sf"/>
</dbReference>
<dbReference type="InterPro" id="IPR009075">
    <property type="entry name" value="AcylCo_DH/oxidase_C"/>
</dbReference>
<dbReference type="Gene3D" id="2.40.110.10">
    <property type="entry name" value="Butyryl-CoA Dehydrogenase, subunit A, domain 2"/>
    <property type="match status" value="1"/>
</dbReference>
<accession>A0ABX2JU89</accession>
<dbReference type="Gene3D" id="1.20.140.10">
    <property type="entry name" value="Butyryl-CoA Dehydrogenase, subunit A, domain 3"/>
    <property type="match status" value="1"/>
</dbReference>
<proteinExistence type="inferred from homology"/>
<dbReference type="InterPro" id="IPR037069">
    <property type="entry name" value="AcylCoA_DH/ox_N_sf"/>
</dbReference>
<evidence type="ECO:0000256" key="6">
    <source>
        <dbReference type="ARBA" id="ARBA00023002"/>
    </source>
</evidence>
<feature type="domain" description="Acyl-CoA dehydrogenase/oxidase C-terminal" evidence="8">
    <location>
        <begin position="256"/>
        <end position="397"/>
    </location>
</feature>
<comment type="caution">
    <text evidence="11">The sequence shown here is derived from an EMBL/GenBank/DDBJ whole genome shotgun (WGS) entry which is preliminary data.</text>
</comment>
<evidence type="ECO:0000259" key="8">
    <source>
        <dbReference type="Pfam" id="PF00441"/>
    </source>
</evidence>
<evidence type="ECO:0000256" key="7">
    <source>
        <dbReference type="RuleBase" id="RU362125"/>
    </source>
</evidence>
<dbReference type="PANTHER" id="PTHR42807:SF1">
    <property type="entry name" value="GLUTARYL-COA DEHYDROGENASE, MITOCHONDRIAL"/>
    <property type="match status" value="1"/>
</dbReference>